<name>A0AAY5EJN7_ELEEL</name>
<organism evidence="2 3">
    <name type="scientific">Electrophorus electricus</name>
    <name type="common">Electric eel</name>
    <name type="synonym">Gymnotus electricus</name>
    <dbReference type="NCBI Taxonomy" id="8005"/>
    <lineage>
        <taxon>Eukaryota</taxon>
        <taxon>Metazoa</taxon>
        <taxon>Chordata</taxon>
        <taxon>Craniata</taxon>
        <taxon>Vertebrata</taxon>
        <taxon>Euteleostomi</taxon>
        <taxon>Actinopterygii</taxon>
        <taxon>Neopterygii</taxon>
        <taxon>Teleostei</taxon>
        <taxon>Ostariophysi</taxon>
        <taxon>Gymnotiformes</taxon>
        <taxon>Gymnotoidei</taxon>
        <taxon>Gymnotidae</taxon>
        <taxon>Electrophorus</taxon>
    </lineage>
</organism>
<sequence>MADEFVCVFLNVILFCFTDPEDYQPPIWKSYCKCEMVSWPQSSHTGMSLSAL</sequence>
<proteinExistence type="predicted"/>
<keyword evidence="3" id="KW-1185">Reference proteome</keyword>
<dbReference type="AlphaFoldDB" id="A0AAY5EJN7"/>
<keyword evidence="1" id="KW-0732">Signal</keyword>
<feature type="chain" id="PRO_5044196270" evidence="1">
    <location>
        <begin position="19"/>
        <end position="52"/>
    </location>
</feature>
<reference evidence="2" key="2">
    <citation type="submission" date="2025-08" db="UniProtKB">
        <authorList>
            <consortium name="Ensembl"/>
        </authorList>
    </citation>
    <scope>IDENTIFICATION</scope>
</reference>
<accession>A0AAY5EJN7</accession>
<dbReference type="Ensembl" id="ENSEEET00000060736.1">
    <property type="protein sequence ID" value="ENSEEEP00000057185.1"/>
    <property type="gene ID" value="ENSEEEG00000026331.1"/>
</dbReference>
<reference evidence="2 3" key="1">
    <citation type="submission" date="2020-05" db="EMBL/GenBank/DDBJ databases">
        <title>Electrophorus electricus (electric eel) genome, fEleEle1, primary haplotype.</title>
        <authorList>
            <person name="Myers G."/>
            <person name="Meyer A."/>
            <person name="Fedrigo O."/>
            <person name="Formenti G."/>
            <person name="Rhie A."/>
            <person name="Tracey A."/>
            <person name="Sims Y."/>
            <person name="Jarvis E.D."/>
        </authorList>
    </citation>
    <scope>NUCLEOTIDE SEQUENCE [LARGE SCALE GENOMIC DNA]</scope>
</reference>
<evidence type="ECO:0000313" key="2">
    <source>
        <dbReference type="Ensembl" id="ENSEEEP00000057185.1"/>
    </source>
</evidence>
<evidence type="ECO:0000313" key="3">
    <source>
        <dbReference type="Proteomes" id="UP000314983"/>
    </source>
</evidence>
<evidence type="ECO:0000256" key="1">
    <source>
        <dbReference type="SAM" id="SignalP"/>
    </source>
</evidence>
<protein>
    <submittedName>
        <fullName evidence="2">Uncharacterized protein</fullName>
    </submittedName>
</protein>
<dbReference type="Proteomes" id="UP000314983">
    <property type="component" value="Chromosome 10"/>
</dbReference>
<feature type="signal peptide" evidence="1">
    <location>
        <begin position="1"/>
        <end position="18"/>
    </location>
</feature>
<reference evidence="2" key="3">
    <citation type="submission" date="2025-09" db="UniProtKB">
        <authorList>
            <consortium name="Ensembl"/>
        </authorList>
    </citation>
    <scope>IDENTIFICATION</scope>
</reference>